<sequence>MAPRHVATAALAGLVSSAAALYINGSVTAPCDSPLYCQGEILKAIELARPFSDSKTFVDMPTIKPVDDVIAAFNRLTQPLSNNSELNAFLAENFAPAGGELEEVPKSELDTDPSFLDKLEDATIKEFVAKVIDIWPDLTRRYAGPGNCSKCANSFIPVNRTFVVAGGRFREPYYWDSYWILEGLLRTGGAFTAISKNIIENFLDFVDTIGFIPNGARIYYLNRSQPPLLTLMVKTYVDYTNDTSILERALPLLIKEHEFWTNNRSVAITAADGKKYTLQRYYVNNNQPRPESFREDYITANNASYYAASGIIYPSKAPLNETEKAELYANLASGAESGWDYTARWLKTPNDAARDVYFPLRSLNVRGTVPVDLNSILYQNEVIIAEYLQQAGNSSEAKRFATAAEQRSEAMHALMWNSTHWSYFDYNLTSNSQRIFVPADADADPVDQAGAPAGHQVLFDIAQLYPFWTGAAPASLKANPLAVQLAYARVGHMLDTKAGAIPGTNFRTGQQWDQPNVWPPLQHVLMKGLLNTPPTFGESDPAYQGVQNLALRLAQRYLDSTFCTWYATGGSTSQTPQLQGVNPGATGTMFEKYADNATNVAGGGGEYEVVEGFGWTNGVLIWAADVFGEGLTRPDCGNITAAHTHSGDAKRRSVGGGEGGGGGLWGRRAVELDPWDAKWTKMFGRRKRE</sequence>
<evidence type="ECO:0000256" key="5">
    <source>
        <dbReference type="SAM" id="MobiDB-lite"/>
    </source>
</evidence>
<comment type="catalytic activity">
    <reaction evidence="4">
        <text>alpha,alpha-trehalose + H2O = alpha-D-glucose + beta-D-glucose</text>
        <dbReference type="Rhea" id="RHEA:32675"/>
        <dbReference type="ChEBI" id="CHEBI:15377"/>
        <dbReference type="ChEBI" id="CHEBI:15903"/>
        <dbReference type="ChEBI" id="CHEBI:16551"/>
        <dbReference type="ChEBI" id="CHEBI:17925"/>
        <dbReference type="EC" id="3.2.1.28"/>
    </reaction>
</comment>
<proteinExistence type="inferred from homology"/>
<dbReference type="InterPro" id="IPR018232">
    <property type="entry name" value="Glyco_hydro_37_CS"/>
</dbReference>
<gene>
    <name evidence="7" type="ORF">C8A01DRAFT_45296</name>
</gene>
<feature type="signal peptide" evidence="6">
    <location>
        <begin position="1"/>
        <end position="20"/>
    </location>
</feature>
<protein>
    <recommendedName>
        <fullName evidence="4">Trehalase</fullName>
        <ecNumber evidence="4">3.2.1.28</ecNumber>
    </recommendedName>
    <alternativeName>
        <fullName evidence="4">Alpha-trehalose glucohydrolase</fullName>
    </alternativeName>
</protein>
<keyword evidence="8" id="KW-1185">Reference proteome</keyword>
<keyword evidence="3 4" id="KW-0326">Glycosidase</keyword>
<evidence type="ECO:0000256" key="1">
    <source>
        <dbReference type="ARBA" id="ARBA00005615"/>
    </source>
</evidence>
<dbReference type="InterPro" id="IPR008928">
    <property type="entry name" value="6-hairpin_glycosidase_sf"/>
</dbReference>
<accession>A0AAN6PK43</accession>
<dbReference type="InterPro" id="IPR012341">
    <property type="entry name" value="6hp_glycosidase-like_sf"/>
</dbReference>
<dbReference type="EMBL" id="MU854355">
    <property type="protein sequence ID" value="KAK4041548.1"/>
    <property type="molecule type" value="Genomic_DNA"/>
</dbReference>
<evidence type="ECO:0000256" key="4">
    <source>
        <dbReference type="RuleBase" id="RU361180"/>
    </source>
</evidence>
<evidence type="ECO:0000256" key="6">
    <source>
        <dbReference type="SAM" id="SignalP"/>
    </source>
</evidence>
<evidence type="ECO:0000313" key="8">
    <source>
        <dbReference type="Proteomes" id="UP001303115"/>
    </source>
</evidence>
<feature type="compositionally biased region" description="Gly residues" evidence="5">
    <location>
        <begin position="654"/>
        <end position="665"/>
    </location>
</feature>
<dbReference type="InterPro" id="IPR001661">
    <property type="entry name" value="Glyco_hydro_37"/>
</dbReference>
<dbReference type="SUPFAM" id="SSF48208">
    <property type="entry name" value="Six-hairpin glycosidases"/>
    <property type="match status" value="1"/>
</dbReference>
<organism evidence="7 8">
    <name type="scientific">Parachaetomium inaequale</name>
    <dbReference type="NCBI Taxonomy" id="2588326"/>
    <lineage>
        <taxon>Eukaryota</taxon>
        <taxon>Fungi</taxon>
        <taxon>Dikarya</taxon>
        <taxon>Ascomycota</taxon>
        <taxon>Pezizomycotina</taxon>
        <taxon>Sordariomycetes</taxon>
        <taxon>Sordariomycetidae</taxon>
        <taxon>Sordariales</taxon>
        <taxon>Chaetomiaceae</taxon>
        <taxon>Parachaetomium</taxon>
    </lineage>
</organism>
<dbReference type="Gene3D" id="1.50.10.10">
    <property type="match status" value="1"/>
</dbReference>
<keyword evidence="6" id="KW-0732">Signal</keyword>
<dbReference type="PROSITE" id="PS00928">
    <property type="entry name" value="TREHALASE_2"/>
    <property type="match status" value="1"/>
</dbReference>
<dbReference type="PANTHER" id="PTHR23403">
    <property type="entry name" value="TREHALASE"/>
    <property type="match status" value="1"/>
</dbReference>
<dbReference type="AlphaFoldDB" id="A0AAN6PK43"/>
<dbReference type="PANTHER" id="PTHR23403:SF1">
    <property type="entry name" value="TREHALASE"/>
    <property type="match status" value="1"/>
</dbReference>
<feature type="region of interest" description="Disordered" evidence="5">
    <location>
        <begin position="643"/>
        <end position="667"/>
    </location>
</feature>
<dbReference type="Pfam" id="PF01204">
    <property type="entry name" value="Trehalase"/>
    <property type="match status" value="1"/>
</dbReference>
<dbReference type="EC" id="3.2.1.28" evidence="4"/>
<dbReference type="Proteomes" id="UP001303115">
    <property type="component" value="Unassembled WGS sequence"/>
</dbReference>
<dbReference type="PRINTS" id="PR00744">
    <property type="entry name" value="GLHYDRLASE37"/>
</dbReference>
<comment type="similarity">
    <text evidence="1 4">Belongs to the glycosyl hydrolase 37 family.</text>
</comment>
<evidence type="ECO:0000256" key="2">
    <source>
        <dbReference type="ARBA" id="ARBA00022801"/>
    </source>
</evidence>
<keyword evidence="2 4" id="KW-0378">Hydrolase</keyword>
<comment type="caution">
    <text evidence="7">The sequence shown here is derived from an EMBL/GenBank/DDBJ whole genome shotgun (WGS) entry which is preliminary data.</text>
</comment>
<evidence type="ECO:0000256" key="3">
    <source>
        <dbReference type="ARBA" id="ARBA00023295"/>
    </source>
</evidence>
<dbReference type="GO" id="GO:0005993">
    <property type="term" value="P:trehalose catabolic process"/>
    <property type="evidence" value="ECO:0007669"/>
    <property type="project" value="TreeGrafter"/>
</dbReference>
<name>A0AAN6PK43_9PEZI</name>
<feature type="chain" id="PRO_5042824323" description="Trehalase" evidence="6">
    <location>
        <begin position="21"/>
        <end position="689"/>
    </location>
</feature>
<dbReference type="GO" id="GO:0004555">
    <property type="term" value="F:alpha,alpha-trehalase activity"/>
    <property type="evidence" value="ECO:0007669"/>
    <property type="project" value="UniProtKB-EC"/>
</dbReference>
<evidence type="ECO:0000313" key="7">
    <source>
        <dbReference type="EMBL" id="KAK4041548.1"/>
    </source>
</evidence>
<reference evidence="8" key="1">
    <citation type="journal article" date="2023" name="Mol. Phylogenet. Evol.">
        <title>Genome-scale phylogeny and comparative genomics of the fungal order Sordariales.</title>
        <authorList>
            <person name="Hensen N."/>
            <person name="Bonometti L."/>
            <person name="Westerberg I."/>
            <person name="Brannstrom I.O."/>
            <person name="Guillou S."/>
            <person name="Cros-Aarteil S."/>
            <person name="Calhoun S."/>
            <person name="Haridas S."/>
            <person name="Kuo A."/>
            <person name="Mondo S."/>
            <person name="Pangilinan J."/>
            <person name="Riley R."/>
            <person name="LaButti K."/>
            <person name="Andreopoulos B."/>
            <person name="Lipzen A."/>
            <person name="Chen C."/>
            <person name="Yan M."/>
            <person name="Daum C."/>
            <person name="Ng V."/>
            <person name="Clum A."/>
            <person name="Steindorff A."/>
            <person name="Ohm R.A."/>
            <person name="Martin F."/>
            <person name="Silar P."/>
            <person name="Natvig D.O."/>
            <person name="Lalanne C."/>
            <person name="Gautier V."/>
            <person name="Ament-Velasquez S.L."/>
            <person name="Kruys A."/>
            <person name="Hutchinson M.I."/>
            <person name="Powell A.J."/>
            <person name="Barry K."/>
            <person name="Miller A.N."/>
            <person name="Grigoriev I.V."/>
            <person name="Debuchy R."/>
            <person name="Gladieux P."/>
            <person name="Hiltunen Thoren M."/>
            <person name="Johannesson H."/>
        </authorList>
    </citation>
    <scope>NUCLEOTIDE SEQUENCE [LARGE SCALE GENOMIC DNA]</scope>
    <source>
        <strain evidence="8">CBS 284.82</strain>
    </source>
</reference>